<accession>A0A504JG42</accession>
<feature type="region of interest" description="Disordered" evidence="1">
    <location>
        <begin position="78"/>
        <end position="109"/>
    </location>
</feature>
<proteinExistence type="predicted"/>
<evidence type="ECO:0000256" key="1">
    <source>
        <dbReference type="SAM" id="MobiDB-lite"/>
    </source>
</evidence>
<name>A0A504JG42_9FLAO</name>
<comment type="caution">
    <text evidence="3">The sequence shown here is derived from an EMBL/GenBank/DDBJ whole genome shotgun (WGS) entry which is preliminary data.</text>
</comment>
<evidence type="ECO:0000313" key="3">
    <source>
        <dbReference type="EMBL" id="TPN85799.1"/>
    </source>
</evidence>
<organism evidence="3 4">
    <name type="scientific">Aquimarina algicola</name>
    <dbReference type="NCBI Taxonomy" id="2589995"/>
    <lineage>
        <taxon>Bacteria</taxon>
        <taxon>Pseudomonadati</taxon>
        <taxon>Bacteroidota</taxon>
        <taxon>Flavobacteriia</taxon>
        <taxon>Flavobacteriales</taxon>
        <taxon>Flavobacteriaceae</taxon>
        <taxon>Aquimarina</taxon>
    </lineage>
</organism>
<dbReference type="EMBL" id="VFWZ01000003">
    <property type="protein sequence ID" value="TPN85799.1"/>
    <property type="molecule type" value="Genomic_DNA"/>
</dbReference>
<keyword evidence="2" id="KW-0812">Transmembrane</keyword>
<keyword evidence="2" id="KW-1133">Transmembrane helix</keyword>
<feature type="compositionally biased region" description="Basic residues" evidence="1">
    <location>
        <begin position="31"/>
        <end position="41"/>
    </location>
</feature>
<keyword evidence="2" id="KW-0472">Membrane</keyword>
<feature type="region of interest" description="Disordered" evidence="1">
    <location>
        <begin position="1"/>
        <end position="49"/>
    </location>
</feature>
<gene>
    <name evidence="3" type="ORF">FHK87_10950</name>
</gene>
<dbReference type="AlphaFoldDB" id="A0A504JG42"/>
<dbReference type="Proteomes" id="UP000315540">
    <property type="component" value="Unassembled WGS sequence"/>
</dbReference>
<evidence type="ECO:0000256" key="2">
    <source>
        <dbReference type="SAM" id="Phobius"/>
    </source>
</evidence>
<reference evidence="3 4" key="1">
    <citation type="submission" date="2019-06" db="EMBL/GenBank/DDBJ databases">
        <authorList>
            <person name="Meng X."/>
        </authorList>
    </citation>
    <scope>NUCLEOTIDE SEQUENCE [LARGE SCALE GENOMIC DNA]</scope>
    <source>
        <strain evidence="3 4">M625</strain>
    </source>
</reference>
<feature type="transmembrane region" description="Helical" evidence="2">
    <location>
        <begin position="116"/>
        <end position="135"/>
    </location>
</feature>
<keyword evidence="4" id="KW-1185">Reference proteome</keyword>
<evidence type="ECO:0000313" key="4">
    <source>
        <dbReference type="Proteomes" id="UP000315540"/>
    </source>
</evidence>
<dbReference type="RefSeq" id="WP_140592773.1">
    <property type="nucleotide sequence ID" value="NZ_VFWZ01000003.1"/>
</dbReference>
<protein>
    <submittedName>
        <fullName evidence="3">Uncharacterized protein</fullName>
    </submittedName>
</protein>
<sequence length="144" mass="15943">MYSKPNRIVSRRSVPKPTPTTRKPANTVIKPKPKPKAKQHPIKLTPNDTVVPYQYNKKKPVTGNPFAKRDVAQEALEAQAQLQEVEPQEPIDDMTKKKEETPATPAKKGISPMFKIGLTVIAVLAIGGFVLNNMAKAKVKSYDN</sequence>